<feature type="compositionally biased region" description="Low complexity" evidence="1">
    <location>
        <begin position="217"/>
        <end position="231"/>
    </location>
</feature>
<sequence length="289" mass="31812">MSSRRACLRATMGVRLAYYAAKPARNASTRQGNSGGPLAGMAKATEARAQQYEDALWYLLGLQEVQAVLSQKLRGGAEIRLPTAPASRLALKERGEWWSKHPIATLSDMLSYRESCVSLSESRNLATEEESRQWSKPPDDILPSGMRTPYRPPEPVPPPELGHEHLHPADTSPHTGEQAISSQRDESRPWESINPYPPTVPDPLPVIRAIPSPHLDSAVSQSPFSSSLSQQTYAGPRPEREKEQIPTFPTSDPHMYVPLPVPPPASLQQHLPGSNPKEASTVPVSDLFW</sequence>
<feature type="compositionally biased region" description="Polar residues" evidence="1">
    <location>
        <begin position="172"/>
        <end position="182"/>
    </location>
</feature>
<dbReference type="OrthoDB" id="2596476at2759"/>
<keyword evidence="3" id="KW-1185">Reference proteome</keyword>
<feature type="region of interest" description="Disordered" evidence="1">
    <location>
        <begin position="123"/>
        <end position="289"/>
    </location>
</feature>
<feature type="compositionally biased region" description="Basic and acidic residues" evidence="1">
    <location>
        <begin position="129"/>
        <end position="139"/>
    </location>
</feature>
<evidence type="ECO:0000313" key="3">
    <source>
        <dbReference type="Proteomes" id="UP000279259"/>
    </source>
</evidence>
<reference evidence="2 3" key="1">
    <citation type="submission" date="2018-11" db="EMBL/GenBank/DDBJ databases">
        <title>Genome sequence of Saitozyma podzolica DSM 27192.</title>
        <authorList>
            <person name="Aliyu H."/>
            <person name="Gorte O."/>
            <person name="Ochsenreither K."/>
        </authorList>
    </citation>
    <scope>NUCLEOTIDE SEQUENCE [LARGE SCALE GENOMIC DNA]</scope>
    <source>
        <strain evidence="2 3">DSM 27192</strain>
    </source>
</reference>
<evidence type="ECO:0000313" key="2">
    <source>
        <dbReference type="EMBL" id="RSH95732.1"/>
    </source>
</evidence>
<proteinExistence type="predicted"/>
<feature type="compositionally biased region" description="Pro residues" evidence="1">
    <location>
        <begin position="195"/>
        <end position="204"/>
    </location>
</feature>
<accession>A0A427YXC9</accession>
<organism evidence="2 3">
    <name type="scientific">Saitozyma podzolica</name>
    <dbReference type="NCBI Taxonomy" id="1890683"/>
    <lineage>
        <taxon>Eukaryota</taxon>
        <taxon>Fungi</taxon>
        <taxon>Dikarya</taxon>
        <taxon>Basidiomycota</taxon>
        <taxon>Agaricomycotina</taxon>
        <taxon>Tremellomycetes</taxon>
        <taxon>Tremellales</taxon>
        <taxon>Trimorphomycetaceae</taxon>
        <taxon>Saitozyma</taxon>
    </lineage>
</organism>
<dbReference type="AlphaFoldDB" id="A0A427YXC9"/>
<gene>
    <name evidence="2" type="ORF">EHS25_000824</name>
</gene>
<feature type="compositionally biased region" description="Pro residues" evidence="1">
    <location>
        <begin position="150"/>
        <end position="160"/>
    </location>
</feature>
<dbReference type="EMBL" id="RSCD01000001">
    <property type="protein sequence ID" value="RSH95732.1"/>
    <property type="molecule type" value="Genomic_DNA"/>
</dbReference>
<protein>
    <submittedName>
        <fullName evidence="2">Uncharacterized protein</fullName>
    </submittedName>
</protein>
<comment type="caution">
    <text evidence="2">The sequence shown here is derived from an EMBL/GenBank/DDBJ whole genome shotgun (WGS) entry which is preliminary data.</text>
</comment>
<evidence type="ECO:0000256" key="1">
    <source>
        <dbReference type="SAM" id="MobiDB-lite"/>
    </source>
</evidence>
<name>A0A427YXC9_9TREE</name>
<dbReference type="Proteomes" id="UP000279259">
    <property type="component" value="Unassembled WGS sequence"/>
</dbReference>